<dbReference type="Pfam" id="PF02626">
    <property type="entry name" value="CT_A_B"/>
    <property type="match status" value="1"/>
</dbReference>
<dbReference type="InterPro" id="IPR003778">
    <property type="entry name" value="CT_A_B"/>
</dbReference>
<sequence>MPKIRVIKPGLQTTIQDAGRFGYEHLGVMISGWLDDYAARWANRLIGNMQDAAVLEITLLGPELVAEDAGWAALAGADLGASVNGRAWVPGTSQMLRTADRVRFAGIRRGARAYLAFPGGVLGDEVLGSRSTDVVARFGGLQGRALKAGDIVEYSGGQARPLQAPVETCLARSVVRVLPGVRVHRFPPDALKRLVSSRFRVSPHSDRVGIRLIGPDVADAMRASDGPSEGMAVGAVEVTAGGELLILLKSRGSIGGYPTLAHVIRADWPVLAQLKPGDEIGFSLVNVEEARTALEKLETSLQSPLIPSDAQRE</sequence>
<evidence type="ECO:0000259" key="4">
    <source>
        <dbReference type="SMART" id="SM00797"/>
    </source>
</evidence>
<dbReference type="Gene3D" id="2.40.100.10">
    <property type="entry name" value="Cyclophilin-like"/>
    <property type="match status" value="1"/>
</dbReference>
<evidence type="ECO:0000256" key="2">
    <source>
        <dbReference type="ARBA" id="ARBA00022801"/>
    </source>
</evidence>
<dbReference type="NCBIfam" id="TIGR00724">
    <property type="entry name" value="urea_amlyse_rel"/>
    <property type="match status" value="1"/>
</dbReference>
<protein>
    <submittedName>
        <fullName evidence="5">Urea amidolyase</fullName>
    </submittedName>
</protein>
<keyword evidence="5" id="KW-0456">Lyase</keyword>
<dbReference type="GO" id="GO:0016787">
    <property type="term" value="F:hydrolase activity"/>
    <property type="evidence" value="ECO:0007669"/>
    <property type="project" value="UniProtKB-KW"/>
</dbReference>
<dbReference type="EMBL" id="PXYV01000008">
    <property type="protein sequence ID" value="PSR23162.1"/>
    <property type="molecule type" value="Genomic_DNA"/>
</dbReference>
<organism evidence="5 6">
    <name type="scientific">Sulfobacillus acidophilus</name>
    <dbReference type="NCBI Taxonomy" id="53633"/>
    <lineage>
        <taxon>Bacteria</taxon>
        <taxon>Bacillati</taxon>
        <taxon>Bacillota</taxon>
        <taxon>Clostridia</taxon>
        <taxon>Eubacteriales</taxon>
        <taxon>Clostridiales Family XVII. Incertae Sedis</taxon>
        <taxon>Sulfobacillus</taxon>
    </lineage>
</organism>
<evidence type="ECO:0000313" key="5">
    <source>
        <dbReference type="EMBL" id="PSR23162.1"/>
    </source>
</evidence>
<dbReference type="AlphaFoldDB" id="A0A2T2WLP9"/>
<dbReference type="Proteomes" id="UP000241848">
    <property type="component" value="Unassembled WGS sequence"/>
</dbReference>
<dbReference type="SUPFAM" id="SSF50891">
    <property type="entry name" value="Cyclophilin-like"/>
    <property type="match status" value="1"/>
</dbReference>
<evidence type="ECO:0000256" key="1">
    <source>
        <dbReference type="ARBA" id="ARBA00022741"/>
    </source>
</evidence>
<dbReference type="PANTHER" id="PTHR43309">
    <property type="entry name" value="5-OXOPROLINASE SUBUNIT C"/>
    <property type="match status" value="1"/>
</dbReference>
<reference evidence="5 6" key="1">
    <citation type="journal article" date="2014" name="BMC Genomics">
        <title>Comparison of environmental and isolate Sulfobacillus genomes reveals diverse carbon, sulfur, nitrogen, and hydrogen metabolisms.</title>
        <authorList>
            <person name="Justice N.B."/>
            <person name="Norman A."/>
            <person name="Brown C.T."/>
            <person name="Singh A."/>
            <person name="Thomas B.C."/>
            <person name="Banfield J.F."/>
        </authorList>
    </citation>
    <scope>NUCLEOTIDE SEQUENCE [LARGE SCALE GENOMIC DNA]</scope>
    <source>
        <strain evidence="5">AMDSBA3</strain>
    </source>
</reference>
<proteinExistence type="predicted"/>
<dbReference type="InterPro" id="IPR029000">
    <property type="entry name" value="Cyclophilin-like_dom_sf"/>
</dbReference>
<accession>A0A2T2WLP9</accession>
<keyword evidence="1" id="KW-0547">Nucleotide-binding</keyword>
<comment type="caution">
    <text evidence="5">The sequence shown here is derived from an EMBL/GenBank/DDBJ whole genome shotgun (WGS) entry which is preliminary data.</text>
</comment>
<keyword evidence="2" id="KW-0378">Hydrolase</keyword>
<name>A0A2T2WLP9_9FIRM</name>
<dbReference type="GO" id="GO:0005524">
    <property type="term" value="F:ATP binding"/>
    <property type="evidence" value="ECO:0007669"/>
    <property type="project" value="UniProtKB-KW"/>
</dbReference>
<feature type="domain" description="Carboxyltransferase" evidence="4">
    <location>
        <begin position="25"/>
        <end position="300"/>
    </location>
</feature>
<dbReference type="GO" id="GO:0016829">
    <property type="term" value="F:lyase activity"/>
    <property type="evidence" value="ECO:0007669"/>
    <property type="project" value="UniProtKB-KW"/>
</dbReference>
<evidence type="ECO:0000256" key="3">
    <source>
        <dbReference type="ARBA" id="ARBA00022840"/>
    </source>
</evidence>
<dbReference type="InterPro" id="IPR052708">
    <property type="entry name" value="PxpC"/>
</dbReference>
<dbReference type="SMART" id="SM00797">
    <property type="entry name" value="AHS2"/>
    <property type="match status" value="1"/>
</dbReference>
<dbReference type="PANTHER" id="PTHR43309:SF3">
    <property type="entry name" value="5-OXOPROLINASE SUBUNIT C"/>
    <property type="match status" value="1"/>
</dbReference>
<evidence type="ECO:0000313" key="6">
    <source>
        <dbReference type="Proteomes" id="UP000241848"/>
    </source>
</evidence>
<gene>
    <name evidence="5" type="ORF">C7B45_04290</name>
</gene>
<keyword evidence="3" id="KW-0067">ATP-binding</keyword>